<feature type="compositionally biased region" description="Basic and acidic residues" evidence="1">
    <location>
        <begin position="8"/>
        <end position="18"/>
    </location>
</feature>
<evidence type="ECO:0000256" key="1">
    <source>
        <dbReference type="SAM" id="MobiDB-lite"/>
    </source>
</evidence>
<dbReference type="AlphaFoldDB" id="M1V4A9"/>
<keyword evidence="4" id="KW-1185">Reference proteome</keyword>
<keyword evidence="2" id="KW-1133">Transmembrane helix</keyword>
<dbReference type="GeneID" id="16992708"/>
<dbReference type="Gramene" id="CMD158CT">
    <property type="protein sequence ID" value="CMD158CT"/>
    <property type="gene ID" value="CMD158C"/>
</dbReference>
<reference evidence="3 4" key="2">
    <citation type="journal article" date="2007" name="BMC Biol.">
        <title>A 100%-complete sequence reveals unusually simple genomic features in the hot-spring red alga Cyanidioschyzon merolae.</title>
        <authorList>
            <person name="Nozaki H."/>
            <person name="Takano H."/>
            <person name="Misumi O."/>
            <person name="Terasawa K."/>
            <person name="Matsuzaki M."/>
            <person name="Maruyama S."/>
            <person name="Nishida K."/>
            <person name="Yagisawa F."/>
            <person name="Yoshida Y."/>
            <person name="Fujiwara T."/>
            <person name="Takio S."/>
            <person name="Tamura K."/>
            <person name="Chung S.J."/>
            <person name="Nakamura S."/>
            <person name="Kuroiwa H."/>
            <person name="Tanaka K."/>
            <person name="Sato N."/>
            <person name="Kuroiwa T."/>
        </authorList>
    </citation>
    <scope>NUCLEOTIDE SEQUENCE [LARGE SCALE GENOMIC DNA]</scope>
    <source>
        <strain evidence="3 4">10D</strain>
    </source>
</reference>
<accession>M1V4A9</accession>
<gene>
    <name evidence="3" type="ORF">CYME_CMD158C</name>
</gene>
<keyword evidence="2" id="KW-0472">Membrane</keyword>
<name>M1V4A9_CYAM1</name>
<sequence length="238" mass="26882">MVALQGLLDRRTSRETHRSRVAQRRCRLERQQVVLRVQEQQHNRSDTGIRAGRIWHATGTIELLQLRCRRGVRHRSRQWQSAQERLETLVEPAAQLLIEAGAGVPPGTSLRSGKRERLRLRGKMCLRAGLQQLGKLARQLLRVWPLVVVYQPLGVQVQHGTPCGLGTAAFRVLIARRPRKRLVCHVMWGILSLLLLLLLLLLQGNAAQLIDQVRGWFRCRATAPQSDAGALAARCIVP</sequence>
<evidence type="ECO:0000313" key="4">
    <source>
        <dbReference type="Proteomes" id="UP000007014"/>
    </source>
</evidence>
<dbReference type="KEGG" id="cme:CYME_CMD158C"/>
<dbReference type="RefSeq" id="XP_005535506.1">
    <property type="nucleotide sequence ID" value="XM_005535449.1"/>
</dbReference>
<keyword evidence="2" id="KW-0812">Transmembrane</keyword>
<feature type="region of interest" description="Disordered" evidence="1">
    <location>
        <begin position="1"/>
        <end position="21"/>
    </location>
</feature>
<evidence type="ECO:0000256" key="2">
    <source>
        <dbReference type="SAM" id="Phobius"/>
    </source>
</evidence>
<evidence type="ECO:0000313" key="3">
    <source>
        <dbReference type="EMBL" id="BAM79220.1"/>
    </source>
</evidence>
<protein>
    <submittedName>
        <fullName evidence="3">Uncharacterized protein</fullName>
    </submittedName>
</protein>
<dbReference type="EMBL" id="AP006486">
    <property type="protein sequence ID" value="BAM79220.1"/>
    <property type="molecule type" value="Genomic_DNA"/>
</dbReference>
<organism evidence="3 4">
    <name type="scientific">Cyanidioschyzon merolae (strain NIES-3377 / 10D)</name>
    <name type="common">Unicellular red alga</name>
    <dbReference type="NCBI Taxonomy" id="280699"/>
    <lineage>
        <taxon>Eukaryota</taxon>
        <taxon>Rhodophyta</taxon>
        <taxon>Bangiophyceae</taxon>
        <taxon>Cyanidiales</taxon>
        <taxon>Cyanidiaceae</taxon>
        <taxon>Cyanidioschyzon</taxon>
    </lineage>
</organism>
<dbReference type="Proteomes" id="UP000007014">
    <property type="component" value="Chromosome 4"/>
</dbReference>
<dbReference type="HOGENOM" id="CLU_1167318_0_0_1"/>
<reference evidence="3 4" key="1">
    <citation type="journal article" date="2004" name="Nature">
        <title>Genome sequence of the ultrasmall unicellular red alga Cyanidioschyzon merolae 10D.</title>
        <authorList>
            <person name="Matsuzaki M."/>
            <person name="Misumi O."/>
            <person name="Shin-i T."/>
            <person name="Maruyama S."/>
            <person name="Takahara M."/>
            <person name="Miyagishima S."/>
            <person name="Mori T."/>
            <person name="Nishida K."/>
            <person name="Yagisawa F."/>
            <person name="Nishida K."/>
            <person name="Yoshida Y."/>
            <person name="Nishimura Y."/>
            <person name="Nakao S."/>
            <person name="Kobayashi T."/>
            <person name="Momoyama Y."/>
            <person name="Higashiyama T."/>
            <person name="Minoda A."/>
            <person name="Sano M."/>
            <person name="Nomoto H."/>
            <person name="Oishi K."/>
            <person name="Hayashi H."/>
            <person name="Ohta F."/>
            <person name="Nishizaka S."/>
            <person name="Haga S."/>
            <person name="Miura S."/>
            <person name="Morishita T."/>
            <person name="Kabeya Y."/>
            <person name="Terasawa K."/>
            <person name="Suzuki Y."/>
            <person name="Ishii Y."/>
            <person name="Asakawa S."/>
            <person name="Takano H."/>
            <person name="Ohta N."/>
            <person name="Kuroiwa H."/>
            <person name="Tanaka K."/>
            <person name="Shimizu N."/>
            <person name="Sugano S."/>
            <person name="Sato N."/>
            <person name="Nozaki H."/>
            <person name="Ogasawara N."/>
            <person name="Kohara Y."/>
            <person name="Kuroiwa T."/>
        </authorList>
    </citation>
    <scope>NUCLEOTIDE SEQUENCE [LARGE SCALE GENOMIC DNA]</scope>
    <source>
        <strain evidence="3 4">10D</strain>
    </source>
</reference>
<proteinExistence type="predicted"/>
<feature type="transmembrane region" description="Helical" evidence="2">
    <location>
        <begin position="182"/>
        <end position="202"/>
    </location>
</feature>